<dbReference type="InterPro" id="IPR015943">
    <property type="entry name" value="WD40/YVTN_repeat-like_dom_sf"/>
</dbReference>
<protein>
    <submittedName>
        <fullName evidence="3">WD40 repeat-like protein</fullName>
    </submittedName>
</protein>
<dbReference type="PROSITE" id="PS50082">
    <property type="entry name" value="WD_REPEATS_2"/>
    <property type="match status" value="1"/>
</dbReference>
<dbReference type="AlphaFoldDB" id="A0A8I2YGK2"/>
<feature type="region of interest" description="Disordered" evidence="2">
    <location>
        <begin position="841"/>
        <end position="861"/>
    </location>
</feature>
<dbReference type="PANTHER" id="PTHR44163:SF1">
    <property type="entry name" value="U3 SMALL NUCLEOLAR RNA-ASSOCIATED PROTEIN 4 HOMOLOG"/>
    <property type="match status" value="1"/>
</dbReference>
<evidence type="ECO:0000313" key="4">
    <source>
        <dbReference type="Proteomes" id="UP000683000"/>
    </source>
</evidence>
<sequence>MSDNSPPLALHRCRFVDASPSPITALVFPPLPLPPLTAKATGKQRDRGPAFGTLVVGHANGNIDLLEWSGELGESQASQAWHHRKTFPGPHPSKVDSLALTIRYPDIFPSDMVPSPSDLRLFSSGGGSELLEWDMARGNVKRTIGSQGGSIWSMAANAASTLLALGCEDGCVRLLSLTADTLQHFRRFDHVKCRILSIAWGPPLPRQLKPKANGSANQRNDREESGDDSDDEDYGWSDSWLITGGSDSSLRKWDISTGRPTDRMGTDKIKGDRTLVWTVGVLADGTIISGDSLGTVKFWDPVTCTQTHSFTAHGADVLCLTIGPDGTTVFTSGVDQKIVQFTYVSSTPGSSSSTLSAAPSRWVMSASRRMHSHDVRSLATWPCYSPLPPVYRRKPAPGAPFIAPVLVSGGLDMSVVLTPCLPASVTTSTVGARIVNPLATSVATTFEDSYYRRIPYVSAVSIARGARLVSCMHETGLNIWRVLDIPSTAMIIDGRDNSTDPELRVSWESVLEMELNAQTNLIASALSDDGRWIVVSDLYETKLFELRKTPTGEMKPKRVRSLSAVLEAHIPTSSSKGFRSTGGSYFVFTPDSSKMVLASASTSTILIIDLSTEEPIVLRRFDQHGKLIPLSGGRLVRGSGRKRVQSADDEDSELHLSDSPPSVRRMAVSPDGQWLATSDELCRTFVFNLDSVQARVGSMLSNSVANLCLQYHRTLPSLPHPPNVLTFIPEKPQILMIVLPNNTIHIFDVERSEVPVWAHDLNSRIPKQLFNTPDPVLGVIFEPDSTLPPSGLMNGDLEMTDLSQKSARPPSSTFVQKEAFFWGTSWLCKLRLDWLVKNAEPRKRRKSEGRHPLQEHQGVPNLALRPDLQNSAYEARNLRIVTHYRPILALDFVGPGEVVLAERPLVDVLSKLPPAFFKPKYGQT</sequence>
<dbReference type="GO" id="GO:0034455">
    <property type="term" value="C:t-UTP complex"/>
    <property type="evidence" value="ECO:0007669"/>
    <property type="project" value="TreeGrafter"/>
</dbReference>
<reference evidence="3" key="1">
    <citation type="submission" date="2021-03" db="EMBL/GenBank/DDBJ databases">
        <title>Evolutionary innovations through gain and loss of genes in the ectomycorrhizal Boletales.</title>
        <authorList>
            <person name="Wu G."/>
            <person name="Miyauchi S."/>
            <person name="Morin E."/>
            <person name="Yang Z.-L."/>
            <person name="Xu J."/>
            <person name="Martin F.M."/>
        </authorList>
    </citation>
    <scope>NUCLEOTIDE SEQUENCE</scope>
    <source>
        <strain evidence="3">BR01</strain>
    </source>
</reference>
<dbReference type="InterPro" id="IPR046351">
    <property type="entry name" value="UTP4"/>
</dbReference>
<dbReference type="GO" id="GO:0003723">
    <property type="term" value="F:RNA binding"/>
    <property type="evidence" value="ECO:0007669"/>
    <property type="project" value="TreeGrafter"/>
</dbReference>
<evidence type="ECO:0000256" key="1">
    <source>
        <dbReference type="PROSITE-ProRule" id="PRU00221"/>
    </source>
</evidence>
<keyword evidence="1" id="KW-0853">WD repeat</keyword>
<feature type="region of interest" description="Disordered" evidence="2">
    <location>
        <begin position="644"/>
        <end position="664"/>
    </location>
</feature>
<dbReference type="GO" id="GO:0032040">
    <property type="term" value="C:small-subunit processome"/>
    <property type="evidence" value="ECO:0007669"/>
    <property type="project" value="TreeGrafter"/>
</dbReference>
<evidence type="ECO:0000256" key="2">
    <source>
        <dbReference type="SAM" id="MobiDB-lite"/>
    </source>
</evidence>
<organism evidence="3 4">
    <name type="scientific">Boletus reticuloceps</name>
    <dbReference type="NCBI Taxonomy" id="495285"/>
    <lineage>
        <taxon>Eukaryota</taxon>
        <taxon>Fungi</taxon>
        <taxon>Dikarya</taxon>
        <taxon>Basidiomycota</taxon>
        <taxon>Agaricomycotina</taxon>
        <taxon>Agaricomycetes</taxon>
        <taxon>Agaricomycetidae</taxon>
        <taxon>Boletales</taxon>
        <taxon>Boletineae</taxon>
        <taxon>Boletaceae</taxon>
        <taxon>Boletoideae</taxon>
        <taxon>Boletus</taxon>
    </lineage>
</organism>
<accession>A0A8I2YGK2</accession>
<comment type="caution">
    <text evidence="3">The sequence shown here is derived from an EMBL/GenBank/DDBJ whole genome shotgun (WGS) entry which is preliminary data.</text>
</comment>
<dbReference type="Proteomes" id="UP000683000">
    <property type="component" value="Unassembled WGS sequence"/>
</dbReference>
<proteinExistence type="predicted"/>
<gene>
    <name evidence="3" type="ORF">JVT61DRAFT_9373</name>
</gene>
<dbReference type="SMART" id="SM00320">
    <property type="entry name" value="WD40"/>
    <property type="match status" value="6"/>
</dbReference>
<dbReference type="EMBL" id="JAGFBS010000033">
    <property type="protein sequence ID" value="KAG6371659.1"/>
    <property type="molecule type" value="Genomic_DNA"/>
</dbReference>
<keyword evidence="4" id="KW-1185">Reference proteome</keyword>
<dbReference type="Pfam" id="PF00400">
    <property type="entry name" value="WD40"/>
    <property type="match status" value="1"/>
</dbReference>
<dbReference type="OrthoDB" id="8883818at2759"/>
<dbReference type="GO" id="GO:0000462">
    <property type="term" value="P:maturation of SSU-rRNA from tricistronic rRNA transcript (SSU-rRNA, 5.8S rRNA, LSU-rRNA)"/>
    <property type="evidence" value="ECO:0007669"/>
    <property type="project" value="InterPro"/>
</dbReference>
<dbReference type="PANTHER" id="PTHR44163">
    <property type="entry name" value="U3 SMALL NUCLEOLAR RNA-ASSOCIATED PROTEIN 4 HOMOLOG"/>
    <property type="match status" value="1"/>
</dbReference>
<feature type="repeat" description="WD" evidence="1">
    <location>
        <begin position="241"/>
        <end position="263"/>
    </location>
</feature>
<name>A0A8I2YGK2_9AGAM</name>
<dbReference type="Gene3D" id="2.130.10.10">
    <property type="entry name" value="YVTN repeat-like/Quinoprotein amine dehydrogenase"/>
    <property type="match status" value="3"/>
</dbReference>
<dbReference type="SUPFAM" id="SSF50978">
    <property type="entry name" value="WD40 repeat-like"/>
    <property type="match status" value="1"/>
</dbReference>
<evidence type="ECO:0000313" key="3">
    <source>
        <dbReference type="EMBL" id="KAG6371659.1"/>
    </source>
</evidence>
<dbReference type="GO" id="GO:0030686">
    <property type="term" value="C:90S preribosome"/>
    <property type="evidence" value="ECO:0007669"/>
    <property type="project" value="InterPro"/>
</dbReference>
<feature type="compositionally biased region" description="Acidic residues" evidence="2">
    <location>
        <begin position="224"/>
        <end position="235"/>
    </location>
</feature>
<feature type="region of interest" description="Disordered" evidence="2">
    <location>
        <begin position="207"/>
        <end position="235"/>
    </location>
</feature>
<dbReference type="InterPro" id="IPR036322">
    <property type="entry name" value="WD40_repeat_dom_sf"/>
</dbReference>
<dbReference type="InterPro" id="IPR001680">
    <property type="entry name" value="WD40_rpt"/>
</dbReference>